<accession>A0ACB5RR71</accession>
<reference evidence="1" key="1">
    <citation type="submission" date="2024-09" db="EMBL/GenBank/DDBJ databases">
        <title>Draft Genome Sequences of Neofusicoccum parvum.</title>
        <authorList>
            <person name="Ashida A."/>
            <person name="Camagna M."/>
            <person name="Tanaka A."/>
            <person name="Takemoto D."/>
        </authorList>
    </citation>
    <scope>NUCLEOTIDE SEQUENCE</scope>
    <source>
        <strain evidence="1">PPO83</strain>
    </source>
</reference>
<gene>
    <name evidence="1" type="primary">g9257</name>
    <name evidence="1" type="ORF">NpPPO83_00009257</name>
</gene>
<name>A0ACB5RR71_9PEZI</name>
<evidence type="ECO:0000313" key="1">
    <source>
        <dbReference type="EMBL" id="GME23005.1"/>
    </source>
</evidence>
<evidence type="ECO:0000313" key="2">
    <source>
        <dbReference type="Proteomes" id="UP001165186"/>
    </source>
</evidence>
<comment type="caution">
    <text evidence="1">The sequence shown here is derived from an EMBL/GenBank/DDBJ whole genome shotgun (WGS) entry which is preliminary data.</text>
</comment>
<organism evidence="1 2">
    <name type="scientific">Neofusicoccum parvum</name>
    <dbReference type="NCBI Taxonomy" id="310453"/>
    <lineage>
        <taxon>Eukaryota</taxon>
        <taxon>Fungi</taxon>
        <taxon>Dikarya</taxon>
        <taxon>Ascomycota</taxon>
        <taxon>Pezizomycotina</taxon>
        <taxon>Dothideomycetes</taxon>
        <taxon>Dothideomycetes incertae sedis</taxon>
        <taxon>Botryosphaeriales</taxon>
        <taxon>Botryosphaeriaceae</taxon>
        <taxon>Neofusicoccum</taxon>
    </lineage>
</organism>
<dbReference type="EMBL" id="BSXG01000005">
    <property type="protein sequence ID" value="GME23005.1"/>
    <property type="molecule type" value="Genomic_DNA"/>
</dbReference>
<sequence>METYAAQALLRLQDIAAQRTPMPPLAAKLATPAFLTVGILSTLPPPGPTRVIIGLTAFTTLWGYALTHWTAGAYFFLDAILIISITFRWALMVFAGTPEKDYRQVRETATVLTGSGPLHKRFAKKLKWTVELWVCWRGIGWNFEDKNQKKGPEQTQTRTRVFQLVSCNCLV</sequence>
<proteinExistence type="predicted"/>
<dbReference type="Proteomes" id="UP001165186">
    <property type="component" value="Unassembled WGS sequence"/>
</dbReference>
<keyword evidence="2" id="KW-1185">Reference proteome</keyword>
<protein>
    <submittedName>
        <fullName evidence="1">Uncharacterized protein IFM58399_06537</fullName>
    </submittedName>
</protein>